<organism evidence="9">
    <name type="scientific">Vecturithrix granuli</name>
    <dbReference type="NCBI Taxonomy" id="1499967"/>
    <lineage>
        <taxon>Bacteria</taxon>
        <taxon>Candidatus Moduliflexota</taxon>
        <taxon>Candidatus Vecturitrichia</taxon>
        <taxon>Candidatus Vecturitrichales</taxon>
        <taxon>Candidatus Vecturitrichaceae</taxon>
        <taxon>Candidatus Vecturithrix</taxon>
    </lineage>
</organism>
<sequence>MNALNLKPTHSAVSAYYQELQQLRLLEQQKEGAVSPAFAALLRHCGRQFNWTLVEQYAMQRGAKTIRIDGALLDSFNLVYGYWEAKDSKDDLPREVYKKFEVGYPQENILFQAPQRAILWQGGSQICDQDISRPEALVEVLRAFFEYQPPAYEEWQRAVEEFKLKVPELAAGLLTVIEQERKSNKTFVQAFHTFAATCREAINPNLSDQAVEEMLIQHLLTERLFSKVFDNPYFLDHNALARDIKKVILALTSRHFSPKDFLKQLNRFYVSIESTAAVIDDFAQKQAFLNTIYEKFFQGYAVKVADTHGIVYTPQPVVRFMVNSIEEILRREFGRSLSDKNVHILDPFVGTGNFLIHVMRRINKTALRYKYEQELHCNEVMLLPYYIASMNIEHEYYELTGEYGPFEGICFVDTFELAEDRQLPLFTEENTARVQRQKKAPIFVILGNPPYNAGQVNENDNNKNRKYITLDKRVAETYARDSSATNKNALSDVYVKAFRWASDRILKHGEGIVAFITNNGFLDGVAFDGMRKHLMQDFSKIYHFDLKGNARTSGERRRKEAGNVFDDTIRVGVGITLLIKKREQASQVEIYLYSVADYLQADEKKDFLDKTGSYTNVPFIRVEPDNNYNWLTEGMSADFDAFLPMGTKKAKSSSKIDTQTIFKLYSNGVKTNRDSWVYHFNRDQLAQNIGQMIETYDEQVFKWSKFTKKPEIDTFVLNDETRISWSEGLKTLLKRQISLEFDESELRDSLYRPFTKERLYFDKYLNERRYQMPSIFPTSDTETENLVICVKGLGMSQPFYALMVSSIPDVQCTPNGQCFPFYIYDEDGSHRRENITDWALAQFRAHYQTTPPAPSPESGEGDQGGEVITKWDIFYYVYALLHHPQYREKYAANLKRDLPRIPFVSGVPKLCFGASKQSFGTPASVSKQSFDTPAAEAFRAFADAGKQLAELHVNYEQQAEYPLQMIEHPDKPLNWRVEKMKLSQDRTQIVYNDFLTLAGIPPETFDYRLGNRSALEWVIDQYRVKTDPRSGIKNDPNRPDDPEYIVRLIKQVVTVSVETVNIVNGLPELNIIEEGVIKV</sequence>
<dbReference type="PRINTS" id="PR00507">
    <property type="entry name" value="N12N6MTFRASE"/>
</dbReference>
<evidence type="ECO:0000259" key="6">
    <source>
        <dbReference type="Pfam" id="PF02384"/>
    </source>
</evidence>
<dbReference type="Pfam" id="PF18135">
    <property type="entry name" value="Type_ISP_C"/>
    <property type="match status" value="1"/>
</dbReference>
<dbReference type="EC" id="2.1.1.72" evidence="1"/>
<dbReference type="STRING" id="1499967.U27_00353"/>
<protein>
    <recommendedName>
        <fullName evidence="1">site-specific DNA-methyltransferase (adenine-specific)</fullName>
        <ecNumber evidence="1">2.1.1.72</ecNumber>
    </recommendedName>
</protein>
<comment type="catalytic activity">
    <reaction evidence="5">
        <text>a 2'-deoxyadenosine in DNA + S-adenosyl-L-methionine = an N(6)-methyl-2'-deoxyadenosine in DNA + S-adenosyl-L-homocysteine + H(+)</text>
        <dbReference type="Rhea" id="RHEA:15197"/>
        <dbReference type="Rhea" id="RHEA-COMP:12418"/>
        <dbReference type="Rhea" id="RHEA-COMP:12419"/>
        <dbReference type="ChEBI" id="CHEBI:15378"/>
        <dbReference type="ChEBI" id="CHEBI:57856"/>
        <dbReference type="ChEBI" id="CHEBI:59789"/>
        <dbReference type="ChEBI" id="CHEBI:90615"/>
        <dbReference type="ChEBI" id="CHEBI:90616"/>
        <dbReference type="EC" id="2.1.1.72"/>
    </reaction>
</comment>
<proteinExistence type="predicted"/>
<dbReference type="Pfam" id="PF02384">
    <property type="entry name" value="N6_Mtase"/>
    <property type="match status" value="1"/>
</dbReference>
<dbReference type="GO" id="GO:0008170">
    <property type="term" value="F:N-methyltransferase activity"/>
    <property type="evidence" value="ECO:0007669"/>
    <property type="project" value="InterPro"/>
</dbReference>
<evidence type="ECO:0000259" key="7">
    <source>
        <dbReference type="Pfam" id="PF18135"/>
    </source>
</evidence>
<dbReference type="InterPro" id="IPR002052">
    <property type="entry name" value="DNA_methylase_N6_adenine_CS"/>
</dbReference>
<keyword evidence="4" id="KW-0680">Restriction system</keyword>
<evidence type="ECO:0000256" key="2">
    <source>
        <dbReference type="ARBA" id="ARBA00022603"/>
    </source>
</evidence>
<dbReference type="PANTHER" id="PTHR33841">
    <property type="entry name" value="DNA METHYLTRANSFERASE YEEA-RELATED"/>
    <property type="match status" value="1"/>
</dbReference>
<name>A0A081C7A1_VECG1</name>
<evidence type="ECO:0000256" key="3">
    <source>
        <dbReference type="ARBA" id="ARBA00022679"/>
    </source>
</evidence>
<dbReference type="Proteomes" id="UP000030661">
    <property type="component" value="Unassembled WGS sequence"/>
</dbReference>
<keyword evidence="10" id="KW-1185">Reference proteome</keyword>
<dbReference type="PANTHER" id="PTHR33841:SF1">
    <property type="entry name" value="DNA METHYLTRANSFERASE A"/>
    <property type="match status" value="1"/>
</dbReference>
<evidence type="ECO:0000256" key="1">
    <source>
        <dbReference type="ARBA" id="ARBA00011900"/>
    </source>
</evidence>
<dbReference type="GO" id="GO:0032259">
    <property type="term" value="P:methylation"/>
    <property type="evidence" value="ECO:0007669"/>
    <property type="project" value="UniProtKB-KW"/>
</dbReference>
<dbReference type="PROSITE" id="PS00092">
    <property type="entry name" value="N6_MTASE"/>
    <property type="match status" value="1"/>
</dbReference>
<feature type="domain" description="DNA methylase adenine-specific" evidence="6">
    <location>
        <begin position="288"/>
        <end position="470"/>
    </location>
</feature>
<dbReference type="eggNOG" id="COG0286">
    <property type="taxonomic scope" value="Bacteria"/>
</dbReference>
<gene>
    <name evidence="9" type="ORF">U27_00353</name>
</gene>
<evidence type="ECO:0000313" key="10">
    <source>
        <dbReference type="Proteomes" id="UP000030661"/>
    </source>
</evidence>
<accession>A0A081C7A1</accession>
<dbReference type="EMBL" id="DF820473">
    <property type="protein sequence ID" value="GAK60456.1"/>
    <property type="molecule type" value="Genomic_DNA"/>
</dbReference>
<keyword evidence="2" id="KW-0489">Methyltransferase</keyword>
<keyword evidence="3" id="KW-0808">Transferase</keyword>
<dbReference type="InterPro" id="IPR003356">
    <property type="entry name" value="DNA_methylase_A-5"/>
</dbReference>
<dbReference type="SUPFAM" id="SSF53335">
    <property type="entry name" value="S-adenosyl-L-methionine-dependent methyltransferases"/>
    <property type="match status" value="1"/>
</dbReference>
<dbReference type="InterPro" id="IPR053980">
    <property type="entry name" value="ISP_coupler"/>
</dbReference>
<dbReference type="GO" id="GO:0009007">
    <property type="term" value="F:site-specific DNA-methyltransferase (adenine-specific) activity"/>
    <property type="evidence" value="ECO:0007669"/>
    <property type="project" value="UniProtKB-EC"/>
</dbReference>
<dbReference type="InterPro" id="IPR050953">
    <property type="entry name" value="N4_N6_ade-DNA_methylase"/>
</dbReference>
<dbReference type="InterPro" id="IPR029063">
    <property type="entry name" value="SAM-dependent_MTases_sf"/>
</dbReference>
<evidence type="ECO:0000313" key="9">
    <source>
        <dbReference type="EMBL" id="GAK60456.1"/>
    </source>
</evidence>
<feature type="domain" description="Type ISP restriction-modification enzyme coupler" evidence="8">
    <location>
        <begin position="160"/>
        <end position="281"/>
    </location>
</feature>
<dbReference type="GO" id="GO:0003677">
    <property type="term" value="F:DNA binding"/>
    <property type="evidence" value="ECO:0007669"/>
    <property type="project" value="InterPro"/>
</dbReference>
<dbReference type="HOGENOM" id="CLU_002151_1_1_0"/>
<evidence type="ECO:0000256" key="4">
    <source>
        <dbReference type="ARBA" id="ARBA00022747"/>
    </source>
</evidence>
<dbReference type="AlphaFoldDB" id="A0A081C7A1"/>
<dbReference type="Pfam" id="PF22240">
    <property type="entry name" value="ISP_coupler"/>
    <property type="match status" value="1"/>
</dbReference>
<evidence type="ECO:0000256" key="5">
    <source>
        <dbReference type="ARBA" id="ARBA00047942"/>
    </source>
</evidence>
<reference evidence="9" key="1">
    <citation type="journal article" date="2015" name="PeerJ">
        <title>First genomic representation of candidate bacterial phylum KSB3 points to enhanced environmental sensing as a trigger of wastewater bulking.</title>
        <authorList>
            <person name="Sekiguchi Y."/>
            <person name="Ohashi A."/>
            <person name="Parks D.H."/>
            <person name="Yamauchi T."/>
            <person name="Tyson G.W."/>
            <person name="Hugenholtz P."/>
        </authorList>
    </citation>
    <scope>NUCLEOTIDE SEQUENCE [LARGE SCALE GENOMIC DNA]</scope>
</reference>
<dbReference type="GO" id="GO:0009307">
    <property type="term" value="P:DNA restriction-modification system"/>
    <property type="evidence" value="ECO:0007669"/>
    <property type="project" value="UniProtKB-KW"/>
</dbReference>
<evidence type="ECO:0000259" key="8">
    <source>
        <dbReference type="Pfam" id="PF22240"/>
    </source>
</evidence>
<dbReference type="InterPro" id="IPR041635">
    <property type="entry name" value="Type_ISP_LLaBIII_C"/>
</dbReference>
<dbReference type="Gene3D" id="3.40.50.150">
    <property type="entry name" value="Vaccinia Virus protein VP39"/>
    <property type="match status" value="1"/>
</dbReference>
<feature type="domain" description="Type ISP restriction-modification enzyme LLaBIII C-terminal specificity" evidence="7">
    <location>
        <begin position="660"/>
        <end position="1048"/>
    </location>
</feature>